<feature type="domain" description="ABC transporter" evidence="8">
    <location>
        <begin position="337"/>
        <end position="579"/>
    </location>
</feature>
<dbReference type="InterPro" id="IPR039421">
    <property type="entry name" value="Type_1_exporter"/>
</dbReference>
<dbReference type="PROSITE" id="PS50893">
    <property type="entry name" value="ABC_TRANSPORTER_2"/>
    <property type="match status" value="1"/>
</dbReference>
<comment type="caution">
    <text evidence="10">The sequence shown here is derived from an EMBL/GenBank/DDBJ whole genome shotgun (WGS) entry which is preliminary data.</text>
</comment>
<dbReference type="PROSITE" id="PS50929">
    <property type="entry name" value="ABC_TM1F"/>
    <property type="match status" value="1"/>
</dbReference>
<evidence type="ECO:0000256" key="5">
    <source>
        <dbReference type="ARBA" id="ARBA00022989"/>
    </source>
</evidence>
<dbReference type="RefSeq" id="WP_203782088.1">
    <property type="nucleotide sequence ID" value="NZ_BOMV01000035.1"/>
</dbReference>
<dbReference type="Gene3D" id="1.20.1560.10">
    <property type="entry name" value="ABC transporter type 1, transmembrane domain"/>
    <property type="match status" value="1"/>
</dbReference>
<reference evidence="10" key="1">
    <citation type="submission" date="2021-01" db="EMBL/GenBank/DDBJ databases">
        <title>Whole genome shotgun sequence of Actinoplanes rishiriensis NBRC 108556.</title>
        <authorList>
            <person name="Komaki H."/>
            <person name="Tamura T."/>
        </authorList>
    </citation>
    <scope>NUCLEOTIDE SEQUENCE</scope>
    <source>
        <strain evidence="10">NBRC 108556</strain>
    </source>
</reference>
<dbReference type="Proteomes" id="UP000636960">
    <property type="component" value="Unassembled WGS sequence"/>
</dbReference>
<name>A0A919MUH5_9ACTN</name>
<keyword evidence="2 7" id="KW-0812">Transmembrane</keyword>
<dbReference type="PANTHER" id="PTHR24221">
    <property type="entry name" value="ATP-BINDING CASSETTE SUB-FAMILY B"/>
    <property type="match status" value="1"/>
</dbReference>
<comment type="subcellular location">
    <subcellularLocation>
        <location evidence="1">Cell membrane</location>
        <topology evidence="1">Multi-pass membrane protein</topology>
    </subcellularLocation>
</comment>
<feature type="transmembrane region" description="Helical" evidence="7">
    <location>
        <begin position="56"/>
        <end position="74"/>
    </location>
</feature>
<evidence type="ECO:0000313" key="10">
    <source>
        <dbReference type="EMBL" id="GIE95798.1"/>
    </source>
</evidence>
<evidence type="ECO:0000256" key="1">
    <source>
        <dbReference type="ARBA" id="ARBA00004651"/>
    </source>
</evidence>
<evidence type="ECO:0000256" key="2">
    <source>
        <dbReference type="ARBA" id="ARBA00022692"/>
    </source>
</evidence>
<evidence type="ECO:0000259" key="8">
    <source>
        <dbReference type="PROSITE" id="PS50893"/>
    </source>
</evidence>
<evidence type="ECO:0000313" key="11">
    <source>
        <dbReference type="Proteomes" id="UP000636960"/>
    </source>
</evidence>
<dbReference type="PROSITE" id="PS00211">
    <property type="entry name" value="ABC_TRANSPORTER_1"/>
    <property type="match status" value="1"/>
</dbReference>
<keyword evidence="3" id="KW-0547">Nucleotide-binding</keyword>
<accession>A0A919MUH5</accession>
<keyword evidence="11" id="KW-1185">Reference proteome</keyword>
<keyword evidence="4" id="KW-0067">ATP-binding</keyword>
<evidence type="ECO:0000256" key="3">
    <source>
        <dbReference type="ARBA" id="ARBA00022741"/>
    </source>
</evidence>
<feature type="domain" description="ABC transmembrane type-1" evidence="9">
    <location>
        <begin position="137"/>
        <end position="304"/>
    </location>
</feature>
<feature type="transmembrane region" description="Helical" evidence="7">
    <location>
        <begin position="129"/>
        <end position="153"/>
    </location>
</feature>
<proteinExistence type="predicted"/>
<evidence type="ECO:0000259" key="9">
    <source>
        <dbReference type="PROSITE" id="PS50929"/>
    </source>
</evidence>
<evidence type="ECO:0000256" key="4">
    <source>
        <dbReference type="ARBA" id="ARBA00022840"/>
    </source>
</evidence>
<keyword evidence="5 7" id="KW-1133">Transmembrane helix</keyword>
<dbReference type="SUPFAM" id="SSF52540">
    <property type="entry name" value="P-loop containing nucleoside triphosphate hydrolases"/>
    <property type="match status" value="1"/>
</dbReference>
<gene>
    <name evidence="10" type="ORF">Ari01nite_32630</name>
</gene>
<evidence type="ECO:0000256" key="7">
    <source>
        <dbReference type="SAM" id="Phobius"/>
    </source>
</evidence>
<dbReference type="InterPro" id="IPR003593">
    <property type="entry name" value="AAA+_ATPase"/>
</dbReference>
<evidence type="ECO:0000256" key="6">
    <source>
        <dbReference type="ARBA" id="ARBA00023136"/>
    </source>
</evidence>
<dbReference type="GO" id="GO:0005524">
    <property type="term" value="F:ATP binding"/>
    <property type="evidence" value="ECO:0007669"/>
    <property type="project" value="UniProtKB-KW"/>
</dbReference>
<dbReference type="InterPro" id="IPR036640">
    <property type="entry name" value="ABC1_TM_sf"/>
</dbReference>
<dbReference type="GO" id="GO:0005886">
    <property type="term" value="C:plasma membrane"/>
    <property type="evidence" value="ECO:0007669"/>
    <property type="project" value="UniProtKB-SubCell"/>
</dbReference>
<sequence length="585" mass="62426">MRFAEIRTVLSACLRHRPARTWLLIAMTPLLAIAPGLTALGLQWVVDGVLTGSRPLLVGGALAAAAAGAFGLAGNRVVQVQAGLLAGEVGPELDKEIIRWIATMPTTSHLEETASLHRIEQIRGLGQRIVSFGVSGLVTVQIVLWLGITAVLLARIHPVLVVLPLFAVPSMLLSRVASGKIEATRAETAEHNRAQQHLFAMITESASAKELRLGRSGAHIAGIARHLRGQRDAALWRSTLAVSGLTLTGSLLFVAAFIGALHLTVRLALAGDVSPGTLLLVATLGGQIRGQLELLIFAVSNVVRSAGMARQHLWLRDLYQSATTGTKPSPVRLRDGITLSGVNFSYGGPPVLHDIDLHLAAGQTVALVGDHGSGKTTLVKLLCGFYRPATGTITVDGESLDELDPAGWRNRITAAFQDLSRFPFLAGESVGVGDLPRIHDIADAAERGGAAQVFDRLPQGDQTQLGKSFSDGVELSGGQWQKIALSRAFMRSTPLLAVLDEPTAALDAASEYEVYQRYAAAARRWQQETGGITLLVSHRFATIRMADLIVVLDHGHIIEQGTHAELIERAGRYAHLYGLQAAAYQ</sequence>
<dbReference type="SUPFAM" id="SSF90123">
    <property type="entry name" value="ABC transporter transmembrane region"/>
    <property type="match status" value="1"/>
</dbReference>
<dbReference type="InterPro" id="IPR003439">
    <property type="entry name" value="ABC_transporter-like_ATP-bd"/>
</dbReference>
<feature type="transmembrane region" description="Helical" evidence="7">
    <location>
        <begin position="21"/>
        <end position="44"/>
    </location>
</feature>
<dbReference type="InterPro" id="IPR011527">
    <property type="entry name" value="ABC1_TM_dom"/>
</dbReference>
<dbReference type="InterPro" id="IPR027417">
    <property type="entry name" value="P-loop_NTPase"/>
</dbReference>
<dbReference type="SMART" id="SM00382">
    <property type="entry name" value="AAA"/>
    <property type="match status" value="1"/>
</dbReference>
<dbReference type="GO" id="GO:0016887">
    <property type="term" value="F:ATP hydrolysis activity"/>
    <property type="evidence" value="ECO:0007669"/>
    <property type="project" value="InterPro"/>
</dbReference>
<keyword evidence="6 7" id="KW-0472">Membrane</keyword>
<feature type="transmembrane region" description="Helical" evidence="7">
    <location>
        <begin position="234"/>
        <end position="258"/>
    </location>
</feature>
<dbReference type="AlphaFoldDB" id="A0A919MUH5"/>
<dbReference type="GO" id="GO:0140359">
    <property type="term" value="F:ABC-type transporter activity"/>
    <property type="evidence" value="ECO:0007669"/>
    <property type="project" value="InterPro"/>
</dbReference>
<dbReference type="Gene3D" id="3.40.50.300">
    <property type="entry name" value="P-loop containing nucleotide triphosphate hydrolases"/>
    <property type="match status" value="1"/>
</dbReference>
<dbReference type="GO" id="GO:0034040">
    <property type="term" value="F:ATPase-coupled lipid transmembrane transporter activity"/>
    <property type="evidence" value="ECO:0007669"/>
    <property type="project" value="TreeGrafter"/>
</dbReference>
<organism evidence="10 11">
    <name type="scientific">Paractinoplanes rishiriensis</name>
    <dbReference type="NCBI Taxonomy" id="1050105"/>
    <lineage>
        <taxon>Bacteria</taxon>
        <taxon>Bacillati</taxon>
        <taxon>Actinomycetota</taxon>
        <taxon>Actinomycetes</taxon>
        <taxon>Micromonosporales</taxon>
        <taxon>Micromonosporaceae</taxon>
        <taxon>Paractinoplanes</taxon>
    </lineage>
</organism>
<feature type="transmembrane region" description="Helical" evidence="7">
    <location>
        <begin position="159"/>
        <end position="177"/>
    </location>
</feature>
<dbReference type="InterPro" id="IPR017871">
    <property type="entry name" value="ABC_transporter-like_CS"/>
</dbReference>
<dbReference type="Pfam" id="PF00005">
    <property type="entry name" value="ABC_tran"/>
    <property type="match status" value="1"/>
</dbReference>
<protein>
    <submittedName>
        <fullName evidence="10">ABC transporter permease</fullName>
    </submittedName>
</protein>
<dbReference type="EMBL" id="BOMV01000035">
    <property type="protein sequence ID" value="GIE95798.1"/>
    <property type="molecule type" value="Genomic_DNA"/>
</dbReference>
<dbReference type="PANTHER" id="PTHR24221:SF646">
    <property type="entry name" value="HAEMOLYSIN SECRETION ATP-BINDING PROTEIN"/>
    <property type="match status" value="1"/>
</dbReference>